<proteinExistence type="inferred from homology"/>
<evidence type="ECO:0000259" key="7">
    <source>
        <dbReference type="Pfam" id="PF05916"/>
    </source>
</evidence>
<dbReference type="PANTHER" id="PTHR21206">
    <property type="entry name" value="SLD5 PROTEIN"/>
    <property type="match status" value="1"/>
</dbReference>
<evidence type="ECO:0000313" key="10">
    <source>
        <dbReference type="Proteomes" id="UP001054902"/>
    </source>
</evidence>
<feature type="compositionally biased region" description="Acidic residues" evidence="6">
    <location>
        <begin position="36"/>
        <end position="51"/>
    </location>
</feature>
<dbReference type="InterPro" id="IPR038749">
    <property type="entry name" value="Sld5_GINS_A"/>
</dbReference>
<evidence type="ECO:0000256" key="5">
    <source>
        <dbReference type="ARBA" id="ARBA00023242"/>
    </source>
</evidence>
<evidence type="ECO:0000259" key="8">
    <source>
        <dbReference type="Pfam" id="PF16922"/>
    </source>
</evidence>
<evidence type="ECO:0000256" key="4">
    <source>
        <dbReference type="ARBA" id="ARBA00022705"/>
    </source>
</evidence>
<dbReference type="InterPro" id="IPR008591">
    <property type="entry name" value="GINS_Sld5"/>
</dbReference>
<evidence type="ECO:0000256" key="3">
    <source>
        <dbReference type="ARBA" id="ARBA00014804"/>
    </source>
</evidence>
<keyword evidence="4" id="KW-0235">DNA replication</keyword>
<protein>
    <recommendedName>
        <fullName evidence="3">DNA replication complex GINS protein SLD5</fullName>
    </recommendedName>
</protein>
<feature type="domain" description="GINS subunit" evidence="7">
    <location>
        <begin position="125"/>
        <end position="209"/>
    </location>
</feature>
<dbReference type="InterPro" id="IPR031633">
    <property type="entry name" value="SLD5_C"/>
</dbReference>
<reference evidence="9 10" key="1">
    <citation type="journal article" date="2021" name="Sci. Rep.">
        <title>The genome of the diatom Chaetoceros tenuissimus carries an ancient integrated fragment of an extant virus.</title>
        <authorList>
            <person name="Hongo Y."/>
            <person name="Kimura K."/>
            <person name="Takaki Y."/>
            <person name="Yoshida Y."/>
            <person name="Baba S."/>
            <person name="Kobayashi G."/>
            <person name="Nagasaki K."/>
            <person name="Hano T."/>
            <person name="Tomaru Y."/>
        </authorList>
    </citation>
    <scope>NUCLEOTIDE SEQUENCE [LARGE SCALE GENOMIC DNA]</scope>
    <source>
        <strain evidence="9 10">NIES-3715</strain>
    </source>
</reference>
<gene>
    <name evidence="9" type="ORF">CTEN210_10411</name>
</gene>
<feature type="domain" description="DNA replication complex GINS protein SLD5 C-terminal" evidence="8">
    <location>
        <begin position="232"/>
        <end position="300"/>
    </location>
</feature>
<dbReference type="GO" id="GO:0006261">
    <property type="term" value="P:DNA-templated DNA replication"/>
    <property type="evidence" value="ECO:0007669"/>
    <property type="project" value="InterPro"/>
</dbReference>
<dbReference type="GO" id="GO:0000811">
    <property type="term" value="C:GINS complex"/>
    <property type="evidence" value="ECO:0007669"/>
    <property type="project" value="TreeGrafter"/>
</dbReference>
<dbReference type="Pfam" id="PF05916">
    <property type="entry name" value="Sld5"/>
    <property type="match status" value="1"/>
</dbReference>
<dbReference type="SUPFAM" id="SSF158573">
    <property type="entry name" value="GINS helical bundle-like"/>
    <property type="match status" value="1"/>
</dbReference>
<comment type="similarity">
    <text evidence="2">Belongs to the GINS4/SLD5 family.</text>
</comment>
<dbReference type="SUPFAM" id="SSF160059">
    <property type="entry name" value="PriA/YqbF domain"/>
    <property type="match status" value="1"/>
</dbReference>
<dbReference type="CDD" id="cd21692">
    <property type="entry name" value="GINS_B_Sld5"/>
    <property type="match status" value="1"/>
</dbReference>
<dbReference type="AlphaFoldDB" id="A0AAD3CZT6"/>
<sequence>MADFGDLLGDIEETQATQPLSGYSSSIQDPGGNIETQDENDPVGDEADDAEIPTALQEAMIRRENRAYDEEVHDDDSLDNNEKDASDRIDYQMLKEIWIQELNTSELCRYNEELIDILLDLLQENEDNLEELQEQGRTGADPTLSNIAANICKMDMDRLSFVISDLMRIRLEKIEKYYIHNRDFLDRMSQREIEYHHQYSELVQKHMERSVTSHFGKDAWKKLDDPEMIDRPNLDTFVFCKVVDPEGINIDNWEGMNIDLNEEDDDLGDGRFSNFTYKSQMFVRYRAVLELVDEGKIELIM</sequence>
<keyword evidence="5" id="KW-0539">Nucleus</keyword>
<organism evidence="9 10">
    <name type="scientific">Chaetoceros tenuissimus</name>
    <dbReference type="NCBI Taxonomy" id="426638"/>
    <lineage>
        <taxon>Eukaryota</taxon>
        <taxon>Sar</taxon>
        <taxon>Stramenopiles</taxon>
        <taxon>Ochrophyta</taxon>
        <taxon>Bacillariophyta</taxon>
        <taxon>Coscinodiscophyceae</taxon>
        <taxon>Chaetocerotophycidae</taxon>
        <taxon>Chaetocerotales</taxon>
        <taxon>Chaetocerotaceae</taxon>
        <taxon>Chaetoceros</taxon>
    </lineage>
</organism>
<name>A0AAD3CZT6_9STRA</name>
<comment type="caution">
    <text evidence="9">The sequence shown here is derived from an EMBL/GenBank/DDBJ whole genome shotgun (WGS) entry which is preliminary data.</text>
</comment>
<comment type="subcellular location">
    <subcellularLocation>
        <location evidence="1">Nucleus</location>
    </subcellularLocation>
</comment>
<dbReference type="EMBL" id="BLLK01000047">
    <property type="protein sequence ID" value="GFH53935.1"/>
    <property type="molecule type" value="Genomic_DNA"/>
</dbReference>
<evidence type="ECO:0000256" key="1">
    <source>
        <dbReference type="ARBA" id="ARBA00004123"/>
    </source>
</evidence>
<dbReference type="Gene3D" id="1.20.58.1030">
    <property type="match status" value="1"/>
</dbReference>
<evidence type="ECO:0000313" key="9">
    <source>
        <dbReference type="EMBL" id="GFH53935.1"/>
    </source>
</evidence>
<accession>A0AAD3CZT6</accession>
<dbReference type="GO" id="GO:0000727">
    <property type="term" value="P:double-strand break repair via break-induced replication"/>
    <property type="evidence" value="ECO:0007669"/>
    <property type="project" value="TreeGrafter"/>
</dbReference>
<evidence type="ECO:0000256" key="2">
    <source>
        <dbReference type="ARBA" id="ARBA00008187"/>
    </source>
</evidence>
<dbReference type="CDD" id="cd11711">
    <property type="entry name" value="GINS_A_Sld5"/>
    <property type="match status" value="1"/>
</dbReference>
<keyword evidence="10" id="KW-1185">Reference proteome</keyword>
<dbReference type="Pfam" id="PF16922">
    <property type="entry name" value="SLD5_C"/>
    <property type="match status" value="1"/>
</dbReference>
<feature type="region of interest" description="Disordered" evidence="6">
    <location>
        <begin position="1"/>
        <end position="53"/>
    </location>
</feature>
<feature type="compositionally biased region" description="Polar residues" evidence="6">
    <location>
        <begin position="14"/>
        <end position="28"/>
    </location>
</feature>
<dbReference type="InterPro" id="IPR021151">
    <property type="entry name" value="GINS_A"/>
</dbReference>
<dbReference type="Proteomes" id="UP001054902">
    <property type="component" value="Unassembled WGS sequence"/>
</dbReference>
<dbReference type="PANTHER" id="PTHR21206:SF0">
    <property type="entry name" value="DNA REPLICATION COMPLEX GINS PROTEIN SLD5"/>
    <property type="match status" value="1"/>
</dbReference>
<dbReference type="InterPro" id="IPR036224">
    <property type="entry name" value="GINS_bundle-like_dom_sf"/>
</dbReference>
<evidence type="ECO:0000256" key="6">
    <source>
        <dbReference type="SAM" id="MobiDB-lite"/>
    </source>
</evidence>